<dbReference type="GO" id="GO:0008395">
    <property type="term" value="F:steroid hydroxylase activity"/>
    <property type="evidence" value="ECO:0007669"/>
    <property type="project" value="TreeGrafter"/>
</dbReference>
<dbReference type="InterPro" id="IPR001128">
    <property type="entry name" value="Cyt_P450"/>
</dbReference>
<dbReference type="EMBL" id="ML119051">
    <property type="protein sequence ID" value="ROT42880.1"/>
    <property type="molecule type" value="Genomic_DNA"/>
</dbReference>
<dbReference type="InterPro" id="IPR050529">
    <property type="entry name" value="CYP450_sterol_14alpha_dmase"/>
</dbReference>
<dbReference type="CDD" id="cd11040">
    <property type="entry name" value="CYP7_CYP8-like"/>
    <property type="match status" value="1"/>
</dbReference>
<dbReference type="RefSeq" id="XP_028470686.1">
    <property type="nucleotide sequence ID" value="XM_028610323.1"/>
</dbReference>
<reference evidence="9 10" key="1">
    <citation type="journal article" date="2018" name="Mol. Ecol.">
        <title>The obligate alkalophilic soda-lake fungus Sodiomyces alkalinus has shifted to a protein diet.</title>
        <authorList>
            <person name="Grum-Grzhimaylo A.A."/>
            <person name="Falkoski D.L."/>
            <person name="van den Heuvel J."/>
            <person name="Valero-Jimenez C.A."/>
            <person name="Min B."/>
            <person name="Choi I.G."/>
            <person name="Lipzen A."/>
            <person name="Daum C.G."/>
            <person name="Aanen D.K."/>
            <person name="Tsang A."/>
            <person name="Henrissat B."/>
            <person name="Bilanenko E.N."/>
            <person name="de Vries R.P."/>
            <person name="van Kan J.A.L."/>
            <person name="Grigoriev I.V."/>
            <person name="Debets A.J.M."/>
        </authorList>
    </citation>
    <scope>NUCLEOTIDE SEQUENCE [LARGE SCALE GENOMIC DNA]</scope>
    <source>
        <strain evidence="9 10">F11</strain>
    </source>
</reference>
<sequence>MVASSFLSNLAAASPSYETISQVTDGHTSLLAAVVLCATAHATWWFLRFSLLPSFHRDEPKELPYTLPLLGHLFSFFGDSNALLTRARNYFGDTREPFALTIAGMKTYVLTRAEDVAEAYRNVKTLSYEEFVQAMMRILGNSELSVKAMFTPLPKDKSGFPNPHGKSLGILFREMHIHQLFPGKHLDFLEDRFHEYFDEHLHLEKLNEGCHYALEKTAGSIVVPLTQWCSDYFVRGGQHAYFGPRLADIDTGLTDAFIVFDELSYQVIYQYPSFLAKEMRTSRDRILQGFRKYLQVPKEERVGDAWFVKAMEDELRAVGMNDEDMAIATLTIYWAINTNSRKASYWLLAYLLQTPGLIDIARKETAPAFRPDGTVDLDYLHSSLPQVDAMWSEMLRMSAFAASVRFITDDTVIGGKTLKKDKRLIIPYRQLHMDQRVFGEDIDQFRHERFLENPRLASGNNFRPFGGGATMCPGRHIAKRGVIVFVAMVLNRFDIELDGEDQPMLEADLKKPVPGLMSPKVGADLRVRLTPRKAST</sequence>
<feature type="binding site" description="axial binding residue" evidence="7">
    <location>
        <position position="472"/>
    </location>
    <ligand>
        <name>heme</name>
        <dbReference type="ChEBI" id="CHEBI:30413"/>
    </ligand>
    <ligandPart>
        <name>Fe</name>
        <dbReference type="ChEBI" id="CHEBI:18248"/>
    </ligandPart>
</feature>
<dbReference type="GO" id="GO:0005506">
    <property type="term" value="F:iron ion binding"/>
    <property type="evidence" value="ECO:0007669"/>
    <property type="project" value="InterPro"/>
</dbReference>
<dbReference type="OrthoDB" id="1470350at2759"/>
<dbReference type="Gene3D" id="1.10.630.10">
    <property type="entry name" value="Cytochrome P450"/>
    <property type="match status" value="1"/>
</dbReference>
<dbReference type="GeneID" id="39578801"/>
<protein>
    <submittedName>
        <fullName evidence="9">Putative cytochrome P450 oxidoreductase</fullName>
    </submittedName>
</protein>
<dbReference type="Pfam" id="PF00067">
    <property type="entry name" value="p450"/>
    <property type="match status" value="1"/>
</dbReference>
<keyword evidence="4 7" id="KW-0479">Metal-binding</keyword>
<dbReference type="PANTHER" id="PTHR24304">
    <property type="entry name" value="CYTOCHROME P450 FAMILY 7"/>
    <property type="match status" value="1"/>
</dbReference>
<dbReference type="GO" id="GO:0016705">
    <property type="term" value="F:oxidoreductase activity, acting on paired donors, with incorporation or reduction of molecular oxygen"/>
    <property type="evidence" value="ECO:0007669"/>
    <property type="project" value="InterPro"/>
</dbReference>
<keyword evidence="6 8" id="KW-0503">Monooxygenase</keyword>
<keyword evidence="8" id="KW-0560">Oxidoreductase</keyword>
<organism evidence="9 10">
    <name type="scientific">Sodiomyces alkalinus (strain CBS 110278 / VKM F-3762 / F11)</name>
    <name type="common">Alkaliphilic filamentous fungus</name>
    <dbReference type="NCBI Taxonomy" id="1314773"/>
    <lineage>
        <taxon>Eukaryota</taxon>
        <taxon>Fungi</taxon>
        <taxon>Dikarya</taxon>
        <taxon>Ascomycota</taxon>
        <taxon>Pezizomycotina</taxon>
        <taxon>Sordariomycetes</taxon>
        <taxon>Hypocreomycetidae</taxon>
        <taxon>Glomerellales</taxon>
        <taxon>Plectosphaerellaceae</taxon>
        <taxon>Sodiomyces</taxon>
    </lineage>
</organism>
<evidence type="ECO:0000256" key="5">
    <source>
        <dbReference type="ARBA" id="ARBA00023004"/>
    </source>
</evidence>
<evidence type="ECO:0000313" key="10">
    <source>
        <dbReference type="Proteomes" id="UP000272025"/>
    </source>
</evidence>
<keyword evidence="5 7" id="KW-0408">Iron</keyword>
<dbReference type="InterPro" id="IPR002403">
    <property type="entry name" value="Cyt_P450_E_grp-IV"/>
</dbReference>
<evidence type="ECO:0000256" key="6">
    <source>
        <dbReference type="ARBA" id="ARBA00023033"/>
    </source>
</evidence>
<dbReference type="GO" id="GO:0020037">
    <property type="term" value="F:heme binding"/>
    <property type="evidence" value="ECO:0007669"/>
    <property type="project" value="InterPro"/>
</dbReference>
<evidence type="ECO:0000256" key="7">
    <source>
        <dbReference type="PIRSR" id="PIRSR602403-1"/>
    </source>
</evidence>
<evidence type="ECO:0000313" key="9">
    <source>
        <dbReference type="EMBL" id="ROT42880.1"/>
    </source>
</evidence>
<comment type="cofactor">
    <cofactor evidence="1 7">
        <name>heme</name>
        <dbReference type="ChEBI" id="CHEBI:30413"/>
    </cofactor>
</comment>
<dbReference type="Proteomes" id="UP000272025">
    <property type="component" value="Unassembled WGS sequence"/>
</dbReference>
<dbReference type="InterPro" id="IPR036396">
    <property type="entry name" value="Cyt_P450_sf"/>
</dbReference>
<evidence type="ECO:0000256" key="3">
    <source>
        <dbReference type="ARBA" id="ARBA00022617"/>
    </source>
</evidence>
<dbReference type="PROSITE" id="PS00086">
    <property type="entry name" value="CYTOCHROME_P450"/>
    <property type="match status" value="1"/>
</dbReference>
<dbReference type="PRINTS" id="PR00465">
    <property type="entry name" value="EP450IV"/>
</dbReference>
<dbReference type="PANTHER" id="PTHR24304:SF2">
    <property type="entry name" value="24-HYDROXYCHOLESTEROL 7-ALPHA-HYDROXYLASE"/>
    <property type="match status" value="1"/>
</dbReference>
<proteinExistence type="inferred from homology"/>
<evidence type="ECO:0000256" key="2">
    <source>
        <dbReference type="ARBA" id="ARBA00010617"/>
    </source>
</evidence>
<dbReference type="STRING" id="1314773.A0A3N2Q811"/>
<evidence type="ECO:0000256" key="8">
    <source>
        <dbReference type="RuleBase" id="RU000461"/>
    </source>
</evidence>
<comment type="similarity">
    <text evidence="2 8">Belongs to the cytochrome P450 family.</text>
</comment>
<gene>
    <name evidence="9" type="ORF">SODALDRAFT_327038</name>
</gene>
<keyword evidence="10" id="KW-1185">Reference proteome</keyword>
<name>A0A3N2Q811_SODAK</name>
<evidence type="ECO:0000256" key="4">
    <source>
        <dbReference type="ARBA" id="ARBA00022723"/>
    </source>
</evidence>
<dbReference type="AlphaFoldDB" id="A0A3N2Q811"/>
<accession>A0A3N2Q811</accession>
<keyword evidence="3 7" id="KW-0349">Heme</keyword>
<dbReference type="SUPFAM" id="SSF48264">
    <property type="entry name" value="Cytochrome P450"/>
    <property type="match status" value="1"/>
</dbReference>
<dbReference type="InterPro" id="IPR017972">
    <property type="entry name" value="Cyt_P450_CS"/>
</dbReference>
<evidence type="ECO:0000256" key="1">
    <source>
        <dbReference type="ARBA" id="ARBA00001971"/>
    </source>
</evidence>